<evidence type="ECO:0000256" key="5">
    <source>
        <dbReference type="ARBA" id="ARBA00022519"/>
    </source>
</evidence>
<dbReference type="STRING" id="655353.SAMN04488056_102234"/>
<keyword evidence="8 9" id="KW-0472">Membrane</keyword>
<keyword evidence="5 9" id="KW-0997">Cell inner membrane</keyword>
<evidence type="ECO:0000256" key="4">
    <source>
        <dbReference type="ARBA" id="ARBA00022475"/>
    </source>
</evidence>
<feature type="transmembrane region" description="Helical" evidence="9">
    <location>
        <begin position="999"/>
        <end position="1028"/>
    </location>
</feature>
<comment type="similarity">
    <text evidence="2 9">Belongs to the resistance-nodulation-cell division (RND) (TC 2.A.6) family.</text>
</comment>
<dbReference type="PANTHER" id="PTHR32063">
    <property type="match status" value="1"/>
</dbReference>
<dbReference type="Pfam" id="PF00873">
    <property type="entry name" value="ACR_tran"/>
    <property type="match status" value="1"/>
</dbReference>
<dbReference type="PANTHER" id="PTHR32063:SF10">
    <property type="entry name" value="EFFLUX PUMP MEMBRANE TRANSPORTER"/>
    <property type="match status" value="1"/>
</dbReference>
<dbReference type="SUPFAM" id="SSF82693">
    <property type="entry name" value="Multidrug efflux transporter AcrB pore domain, PN1, PN2, PC1 and PC2 subdomains"/>
    <property type="match status" value="3"/>
</dbReference>
<feature type="transmembrane region" description="Helical" evidence="9">
    <location>
        <begin position="537"/>
        <end position="556"/>
    </location>
</feature>
<comment type="subcellular location">
    <subcellularLocation>
        <location evidence="1 9">Cell inner membrane</location>
        <topology evidence="1 9">Multi-pass membrane protein</topology>
    </subcellularLocation>
</comment>
<dbReference type="OrthoDB" id="9807350at2"/>
<feature type="transmembrane region" description="Helical" evidence="9">
    <location>
        <begin position="392"/>
        <end position="413"/>
    </location>
</feature>
<gene>
    <name evidence="10" type="ORF">SAMN04488056_102234</name>
</gene>
<dbReference type="EMBL" id="FOVR01000002">
    <property type="protein sequence ID" value="SFN86302.1"/>
    <property type="molecule type" value="Genomic_DNA"/>
</dbReference>
<feature type="transmembrane region" description="Helical" evidence="9">
    <location>
        <begin position="434"/>
        <end position="454"/>
    </location>
</feature>
<accession>A0A1I5CHJ8</accession>
<dbReference type="Gene3D" id="1.20.1640.10">
    <property type="entry name" value="Multidrug efflux transporter AcrB transmembrane domain"/>
    <property type="match status" value="2"/>
</dbReference>
<feature type="transmembrane region" description="Helical" evidence="9">
    <location>
        <begin position="366"/>
        <end position="386"/>
    </location>
</feature>
<dbReference type="SUPFAM" id="SSF82714">
    <property type="entry name" value="Multidrug efflux transporter AcrB TolC docking domain, DN and DC subdomains"/>
    <property type="match status" value="2"/>
</dbReference>
<feature type="transmembrane region" description="Helical" evidence="9">
    <location>
        <begin position="923"/>
        <end position="946"/>
    </location>
</feature>
<dbReference type="Gene3D" id="3.30.70.1440">
    <property type="entry name" value="Multidrug efflux transporter AcrB pore domain"/>
    <property type="match status" value="1"/>
</dbReference>
<dbReference type="Gene3D" id="3.30.2090.10">
    <property type="entry name" value="Multidrug efflux transporter AcrB TolC docking domain, DN and DC subdomains"/>
    <property type="match status" value="2"/>
</dbReference>
<dbReference type="Gene3D" id="3.30.70.1430">
    <property type="entry name" value="Multidrug efflux transporter AcrB pore domain"/>
    <property type="match status" value="2"/>
</dbReference>
<feature type="transmembrane region" description="Helical" evidence="9">
    <location>
        <begin position="474"/>
        <end position="497"/>
    </location>
</feature>
<dbReference type="GO" id="GO:0015562">
    <property type="term" value="F:efflux transmembrane transporter activity"/>
    <property type="evidence" value="ECO:0007669"/>
    <property type="project" value="InterPro"/>
</dbReference>
<dbReference type="GO" id="GO:0005886">
    <property type="term" value="C:plasma membrane"/>
    <property type="evidence" value="ECO:0007669"/>
    <property type="project" value="UniProtKB-SubCell"/>
</dbReference>
<dbReference type="InterPro" id="IPR004764">
    <property type="entry name" value="MdtF-like"/>
</dbReference>
<evidence type="ECO:0000256" key="8">
    <source>
        <dbReference type="ARBA" id="ARBA00023136"/>
    </source>
</evidence>
<evidence type="ECO:0000256" key="9">
    <source>
        <dbReference type="RuleBase" id="RU364070"/>
    </source>
</evidence>
<keyword evidence="4" id="KW-1003">Cell membrane</keyword>
<dbReference type="NCBIfam" id="TIGR00915">
    <property type="entry name" value="2A0602"/>
    <property type="match status" value="1"/>
</dbReference>
<feature type="transmembrane region" description="Helical" evidence="9">
    <location>
        <begin position="967"/>
        <end position="987"/>
    </location>
</feature>
<evidence type="ECO:0000256" key="6">
    <source>
        <dbReference type="ARBA" id="ARBA00022692"/>
    </source>
</evidence>
<dbReference type="InterPro" id="IPR001036">
    <property type="entry name" value="Acrflvin-R"/>
</dbReference>
<keyword evidence="7 9" id="KW-1133">Transmembrane helix</keyword>
<dbReference type="Proteomes" id="UP000199236">
    <property type="component" value="Unassembled WGS sequence"/>
</dbReference>
<dbReference type="FunFam" id="1.20.1640.10:FF:000001">
    <property type="entry name" value="Efflux pump membrane transporter"/>
    <property type="match status" value="1"/>
</dbReference>
<reference evidence="10 11" key="1">
    <citation type="submission" date="2016-10" db="EMBL/GenBank/DDBJ databases">
        <authorList>
            <person name="de Groot N.N."/>
        </authorList>
    </citation>
    <scope>NUCLEOTIDE SEQUENCE [LARGE SCALE GENOMIC DNA]</scope>
    <source>
        <strain evidence="10 11">CGMCC 1.9157</strain>
    </source>
</reference>
<organism evidence="10 11">
    <name type="scientific">Cohaesibacter marisflavi</name>
    <dbReference type="NCBI Taxonomy" id="655353"/>
    <lineage>
        <taxon>Bacteria</taxon>
        <taxon>Pseudomonadati</taxon>
        <taxon>Pseudomonadota</taxon>
        <taxon>Alphaproteobacteria</taxon>
        <taxon>Hyphomicrobiales</taxon>
        <taxon>Cohaesibacteraceae</taxon>
    </lineage>
</organism>
<dbReference type="InterPro" id="IPR027463">
    <property type="entry name" value="AcrB_DN_DC_subdom"/>
</dbReference>
<protein>
    <recommendedName>
        <fullName evidence="9">Efflux pump membrane transporter</fullName>
    </recommendedName>
</protein>
<evidence type="ECO:0000256" key="1">
    <source>
        <dbReference type="ARBA" id="ARBA00004429"/>
    </source>
</evidence>
<feature type="transmembrane region" description="Helical" evidence="9">
    <location>
        <begin position="12"/>
        <end position="32"/>
    </location>
</feature>
<evidence type="ECO:0000313" key="11">
    <source>
        <dbReference type="Proteomes" id="UP000199236"/>
    </source>
</evidence>
<keyword evidence="11" id="KW-1185">Reference proteome</keyword>
<proteinExistence type="inferred from homology"/>
<dbReference type="PRINTS" id="PR00702">
    <property type="entry name" value="ACRIFLAVINRP"/>
</dbReference>
<feature type="transmembrane region" description="Helical" evidence="9">
    <location>
        <begin position="868"/>
        <end position="885"/>
    </location>
</feature>
<evidence type="ECO:0000256" key="7">
    <source>
        <dbReference type="ARBA" id="ARBA00022989"/>
    </source>
</evidence>
<dbReference type="GO" id="GO:0009636">
    <property type="term" value="P:response to toxic substance"/>
    <property type="evidence" value="ECO:0007669"/>
    <property type="project" value="UniProtKB-ARBA"/>
</dbReference>
<sequence>MPSFFIDRPVFAWVIAIFIVLGGLLTLSLLPVTRYPDIAPPSVSIRATYPGASPEVVNDSVVSIIEPELSGVKHLLYFESTANSSGMATITATFESGTDPELAQVDVQNKIKSIEPRLPEAVQRTGLTIESSSSGFLMVVALTSPDGTLTALDLGDYMERNLVQPLNRVAGVGRVQSFVSKKAMRVWIDPHKLLSYSLSVSDVTSAIAAQNVQISPGRVGAEPTVEGQRIGVPLTVEGQLSTPEEFNNIVLQSNQDGSKLTLGDVARVEVGAQTYAFVSRINGSPSAAMAIQLAPGANAMRVSQAVQDRMADLATAMPDGMEWSVPYDTSPFVAISIEKVVHTLIEAMVLVFLVMLLFLQKIRYTLIPAIVAPIALAGTLVVMYASGFSINVLTMFGMVLAIGIIVDDAIVVVENVERIMATEGLPPKEATRKAMKQITSAVIGITLVLTAVFIPMGMSSGAVGEIYRQFTMSMAVSILFSAFLALSMTPALCATLLKPIDPDHHASKGGFFGWFNRGLDGITNVYVRIVALFARKIAIMAVLYLAIVSGLGYSFIKLPTSFLPVEDQGSFITLYSLPSEATQERTKEIVAMYEKHAHTREATKDVFAVVGFSFSGMGANTALSFTTLDDWAERDSSAADEANVANRTMFAAPEGQIYSILPPSIPSLGTSSGFAMRLQDRAGLGNEALVNARNQLLGMAAQSDLLTGVRPDGLPQGASIRLEIDRQKAEFLGVPFASIASTLSSAMGSNYVNDYSYQGQLRRVTVQADAPFRMQIEDVLKLNLPSSTGAMVELSEVVKPVWEQSPLQLVRYNGLPAERISGSAAPGVSAGEAMLEMERLASQLPEGFGIEWTGQSLQEKNTNAQTPMLLALSMLVVFLVLAALYESWSIPFSVLLVIPLGVIGAVVSVYLRGLENDVFFKVGLITIIGLSAKNAILIVEFARALYDEGNSLLDAVTEAARLRMRPILMTSLAFTLGVVPLMLSSGASAETQHAIGTGVFGGMITATFLGLLFVPAFFVFVVGIANLFKGKKKDDTATAS</sequence>
<feature type="transmembrane region" description="Helical" evidence="9">
    <location>
        <begin position="892"/>
        <end position="911"/>
    </location>
</feature>
<name>A0A1I5CHJ8_9HYPH</name>
<dbReference type="NCBIfam" id="NF000282">
    <property type="entry name" value="RND_permease_1"/>
    <property type="match status" value="1"/>
</dbReference>
<dbReference type="FunFam" id="3.30.70.1430:FF:000001">
    <property type="entry name" value="Efflux pump membrane transporter"/>
    <property type="match status" value="1"/>
</dbReference>
<evidence type="ECO:0000256" key="2">
    <source>
        <dbReference type="ARBA" id="ARBA00010942"/>
    </source>
</evidence>
<keyword evidence="3 9" id="KW-0813">Transport</keyword>
<dbReference type="Gene3D" id="3.30.70.1320">
    <property type="entry name" value="Multidrug efflux transporter AcrB pore domain like"/>
    <property type="match status" value="1"/>
</dbReference>
<evidence type="ECO:0000256" key="3">
    <source>
        <dbReference type="ARBA" id="ARBA00022448"/>
    </source>
</evidence>
<dbReference type="RefSeq" id="WP_090069473.1">
    <property type="nucleotide sequence ID" value="NZ_FOVR01000002.1"/>
</dbReference>
<feature type="transmembrane region" description="Helical" evidence="9">
    <location>
        <begin position="340"/>
        <end position="359"/>
    </location>
</feature>
<keyword evidence="6 9" id="KW-0812">Transmembrane</keyword>
<evidence type="ECO:0000313" key="10">
    <source>
        <dbReference type="EMBL" id="SFN86302.1"/>
    </source>
</evidence>
<dbReference type="AlphaFoldDB" id="A0A1I5CHJ8"/>
<dbReference type="GO" id="GO:0042910">
    <property type="term" value="F:xenobiotic transmembrane transporter activity"/>
    <property type="evidence" value="ECO:0007669"/>
    <property type="project" value="TreeGrafter"/>
</dbReference>
<dbReference type="SUPFAM" id="SSF82866">
    <property type="entry name" value="Multidrug efflux transporter AcrB transmembrane domain"/>
    <property type="match status" value="2"/>
</dbReference>